<dbReference type="PROSITE" id="PS50006">
    <property type="entry name" value="FHA_DOMAIN"/>
    <property type="match status" value="1"/>
</dbReference>
<gene>
    <name evidence="2" type="ORF">NBRC116591_25910</name>
</gene>
<feature type="domain" description="FHA" evidence="1">
    <location>
        <begin position="32"/>
        <end position="81"/>
    </location>
</feature>
<dbReference type="SUPFAM" id="SSF49879">
    <property type="entry name" value="SMAD/FHA domain"/>
    <property type="match status" value="1"/>
</dbReference>
<dbReference type="EMBL" id="BAABWN010000008">
    <property type="protein sequence ID" value="GAA6168780.1"/>
    <property type="molecule type" value="Genomic_DNA"/>
</dbReference>
<reference evidence="2 3" key="1">
    <citation type="submission" date="2024-04" db="EMBL/GenBank/DDBJ databases">
        <title>Draft genome sequence of Sessilibacter corallicola NBRC 116591.</title>
        <authorList>
            <person name="Miyakawa T."/>
            <person name="Kusuya Y."/>
            <person name="Miura T."/>
        </authorList>
    </citation>
    <scope>NUCLEOTIDE SEQUENCE [LARGE SCALE GENOMIC DNA]</scope>
    <source>
        <strain evidence="2 3">KU-00831-HH</strain>
    </source>
</reference>
<protein>
    <recommendedName>
        <fullName evidence="1">FHA domain-containing protein</fullName>
    </recommendedName>
</protein>
<dbReference type="InterPro" id="IPR008984">
    <property type="entry name" value="SMAD_FHA_dom_sf"/>
</dbReference>
<dbReference type="RefSeq" id="WP_233088296.1">
    <property type="nucleotide sequence ID" value="NZ_JAJSLX010000002.1"/>
</dbReference>
<proteinExistence type="predicted"/>
<evidence type="ECO:0000313" key="2">
    <source>
        <dbReference type="EMBL" id="GAA6168780.1"/>
    </source>
</evidence>
<dbReference type="Proteomes" id="UP001465153">
    <property type="component" value="Unassembled WGS sequence"/>
</dbReference>
<dbReference type="CDD" id="cd00060">
    <property type="entry name" value="FHA"/>
    <property type="match status" value="1"/>
</dbReference>
<comment type="caution">
    <text evidence="2">The sequence shown here is derived from an EMBL/GenBank/DDBJ whole genome shotgun (WGS) entry which is preliminary data.</text>
</comment>
<sequence>MPSVKENLSQWSLVANDSWIKGQRFQLAKGAQTIGRSTDATLTFPSKHLSRLHAEITVSEDFLFVTDLKSANGTFVNGKLINSAKIKPGDHIRFDQFSFVVEGPQNHA</sequence>
<dbReference type="Gene3D" id="2.60.200.20">
    <property type="match status" value="1"/>
</dbReference>
<evidence type="ECO:0000313" key="3">
    <source>
        <dbReference type="Proteomes" id="UP001465153"/>
    </source>
</evidence>
<keyword evidence="3" id="KW-1185">Reference proteome</keyword>
<accession>A0ABQ0AB00</accession>
<organism evidence="2 3">
    <name type="scientific">Sessilibacter corallicola</name>
    <dbReference type="NCBI Taxonomy" id="2904075"/>
    <lineage>
        <taxon>Bacteria</taxon>
        <taxon>Pseudomonadati</taxon>
        <taxon>Pseudomonadota</taxon>
        <taxon>Gammaproteobacteria</taxon>
        <taxon>Cellvibrionales</taxon>
        <taxon>Cellvibrionaceae</taxon>
        <taxon>Sessilibacter</taxon>
    </lineage>
</organism>
<dbReference type="InterPro" id="IPR000253">
    <property type="entry name" value="FHA_dom"/>
</dbReference>
<dbReference type="Pfam" id="PF00498">
    <property type="entry name" value="FHA"/>
    <property type="match status" value="1"/>
</dbReference>
<name>A0ABQ0AB00_9GAMM</name>
<dbReference type="SMART" id="SM00240">
    <property type="entry name" value="FHA"/>
    <property type="match status" value="1"/>
</dbReference>
<evidence type="ECO:0000259" key="1">
    <source>
        <dbReference type="PROSITE" id="PS50006"/>
    </source>
</evidence>